<reference evidence="9 10" key="1">
    <citation type="submission" date="2017-11" db="EMBL/GenBank/DDBJ databases">
        <title>Evolution of Phototrophy in the Chloroflexi Phylum Driven by Horizontal Gene Transfer.</title>
        <authorList>
            <person name="Ward L.M."/>
            <person name="Hemp J."/>
            <person name="Shih P.M."/>
            <person name="Mcglynn S.E."/>
            <person name="Fischer W."/>
        </authorList>
    </citation>
    <scope>NUCLEOTIDE SEQUENCE [LARGE SCALE GENOMIC DNA]</scope>
    <source>
        <strain evidence="8">CP1_1M</strain>
        <strain evidence="7">JP3_13</strain>
    </source>
</reference>
<evidence type="ECO:0000256" key="4">
    <source>
        <dbReference type="ARBA" id="ARBA00022679"/>
    </source>
</evidence>
<dbReference type="Proteomes" id="UP000229681">
    <property type="component" value="Unassembled WGS sequence"/>
</dbReference>
<dbReference type="AlphaFoldDB" id="A0A2M8Q0E1"/>
<dbReference type="GO" id="GO:0005737">
    <property type="term" value="C:cytoplasm"/>
    <property type="evidence" value="ECO:0007669"/>
    <property type="project" value="UniProtKB-SubCell"/>
</dbReference>
<dbReference type="HAMAP" id="MF_01007">
    <property type="entry name" value="16SrRNA_methyltr_H"/>
    <property type="match status" value="1"/>
</dbReference>
<evidence type="ECO:0000313" key="10">
    <source>
        <dbReference type="Proteomes" id="UP000229681"/>
    </source>
</evidence>
<evidence type="ECO:0000313" key="9">
    <source>
        <dbReference type="Proteomes" id="UP000228947"/>
    </source>
</evidence>
<protein>
    <recommendedName>
        <fullName evidence="6">Ribosomal RNA small subunit methyltransferase H</fullName>
        <ecNumber evidence="6">2.1.1.199</ecNumber>
    </recommendedName>
    <alternativeName>
        <fullName evidence="6">16S rRNA m(4)C1402 methyltransferase</fullName>
    </alternativeName>
    <alternativeName>
        <fullName evidence="6">rRNA (cytosine-N(4)-)-methyltransferase RsmH</fullName>
    </alternativeName>
</protein>
<keyword evidence="2 6" id="KW-0698">rRNA processing</keyword>
<evidence type="ECO:0000256" key="6">
    <source>
        <dbReference type="HAMAP-Rule" id="MF_01007"/>
    </source>
</evidence>
<gene>
    <name evidence="6" type="primary">rsmH</name>
    <name evidence="7" type="ORF">CUN49_07615</name>
    <name evidence="8" type="ORF">CUN50_00865</name>
</gene>
<feature type="binding site" evidence="6">
    <location>
        <position position="113"/>
    </location>
    <ligand>
        <name>S-adenosyl-L-methionine</name>
        <dbReference type="ChEBI" id="CHEBI:59789"/>
    </ligand>
</feature>
<dbReference type="EC" id="2.1.1.199" evidence="6"/>
<dbReference type="InterPro" id="IPR002903">
    <property type="entry name" value="RsmH"/>
</dbReference>
<evidence type="ECO:0000313" key="8">
    <source>
        <dbReference type="EMBL" id="PJF43281.1"/>
    </source>
</evidence>
<dbReference type="EMBL" id="PGTL01000002">
    <property type="protein sequence ID" value="PJF43281.1"/>
    <property type="molecule type" value="Genomic_DNA"/>
</dbReference>
<dbReference type="EMBL" id="PGTM01000087">
    <property type="protein sequence ID" value="PJF36012.1"/>
    <property type="molecule type" value="Genomic_DNA"/>
</dbReference>
<dbReference type="PIRSF" id="PIRSF004486">
    <property type="entry name" value="MraW"/>
    <property type="match status" value="1"/>
</dbReference>
<dbReference type="PANTHER" id="PTHR11265">
    <property type="entry name" value="S-ADENOSYL-METHYLTRANSFERASE MRAW"/>
    <property type="match status" value="1"/>
</dbReference>
<comment type="catalytic activity">
    <reaction evidence="6">
        <text>cytidine(1402) in 16S rRNA + S-adenosyl-L-methionine = N(4)-methylcytidine(1402) in 16S rRNA + S-adenosyl-L-homocysteine + H(+)</text>
        <dbReference type="Rhea" id="RHEA:42928"/>
        <dbReference type="Rhea" id="RHEA-COMP:10286"/>
        <dbReference type="Rhea" id="RHEA-COMP:10287"/>
        <dbReference type="ChEBI" id="CHEBI:15378"/>
        <dbReference type="ChEBI" id="CHEBI:57856"/>
        <dbReference type="ChEBI" id="CHEBI:59789"/>
        <dbReference type="ChEBI" id="CHEBI:74506"/>
        <dbReference type="ChEBI" id="CHEBI:82748"/>
        <dbReference type="EC" id="2.1.1.199"/>
    </reaction>
</comment>
<comment type="similarity">
    <text evidence="1 6">Belongs to the methyltransferase superfamily. RsmH family.</text>
</comment>
<dbReference type="InterPro" id="IPR023397">
    <property type="entry name" value="SAM-dep_MeTrfase_MraW_recog"/>
</dbReference>
<accession>A0A2M8Q0E1</accession>
<keyword evidence="6" id="KW-0963">Cytoplasm</keyword>
<comment type="subcellular location">
    <subcellularLocation>
        <location evidence="6">Cytoplasm</location>
    </subcellularLocation>
</comment>
<dbReference type="GO" id="GO:0070475">
    <property type="term" value="P:rRNA base methylation"/>
    <property type="evidence" value="ECO:0007669"/>
    <property type="project" value="UniProtKB-UniRule"/>
</dbReference>
<dbReference type="Gene3D" id="3.40.50.150">
    <property type="entry name" value="Vaccinia Virus protein VP39"/>
    <property type="match status" value="1"/>
</dbReference>
<sequence>MTLAAATLSEHEPAPHQPVLLAEVMAALQPQQSLAGRFIDGTLGAGGHAMALLSTAPQARLLGIDRDPRSLAVARARLAAFAERVIFVHANFDQMAAVAAQHAFAPVDGILLDLGMASMHVDDSDRGFSFRAEAPLDMRYDPHSGAPSAADLINTLSAEALAELLYTYGEERESRRLARAIVAARPLYTARQLAELIERTLPRREKIHPATRTFQALRIAVNDELGALERVLPQTLALVRRGGRIAIISFHSLEDRIVKRFFARESADCLCPPKQPRCTCAHKAQLRLLTRKPITASQAEIAANPRSRSARLRVAERL</sequence>
<keyword evidence="3 6" id="KW-0489">Methyltransferase</keyword>
<feature type="binding site" evidence="6">
    <location>
        <begin position="46"/>
        <end position="48"/>
    </location>
    <ligand>
        <name>S-adenosyl-L-methionine</name>
        <dbReference type="ChEBI" id="CHEBI:59789"/>
    </ligand>
</feature>
<accession>A0A2M8PEN3</accession>
<comment type="function">
    <text evidence="6">Specifically methylates the N4 position of cytidine in position 1402 (C1402) of 16S rRNA.</text>
</comment>
<feature type="binding site" evidence="6">
    <location>
        <position position="65"/>
    </location>
    <ligand>
        <name>S-adenosyl-L-methionine</name>
        <dbReference type="ChEBI" id="CHEBI:59789"/>
    </ligand>
</feature>
<dbReference type="GO" id="GO:0071424">
    <property type="term" value="F:rRNA (cytosine-N4-)-methyltransferase activity"/>
    <property type="evidence" value="ECO:0007669"/>
    <property type="project" value="UniProtKB-UniRule"/>
</dbReference>
<evidence type="ECO:0000313" key="7">
    <source>
        <dbReference type="EMBL" id="PJF36012.1"/>
    </source>
</evidence>
<dbReference type="NCBIfam" id="TIGR00006">
    <property type="entry name" value="16S rRNA (cytosine(1402)-N(4))-methyltransferase RsmH"/>
    <property type="match status" value="1"/>
</dbReference>
<organism evidence="8 9">
    <name type="scientific">Candidatus Thermofonsia Clade 1 bacterium</name>
    <dbReference type="NCBI Taxonomy" id="2364210"/>
    <lineage>
        <taxon>Bacteria</taxon>
        <taxon>Bacillati</taxon>
        <taxon>Chloroflexota</taxon>
        <taxon>Candidatus Thermofontia</taxon>
        <taxon>Candidatus Thermofonsia Clade 1</taxon>
    </lineage>
</organism>
<evidence type="ECO:0000256" key="2">
    <source>
        <dbReference type="ARBA" id="ARBA00022552"/>
    </source>
</evidence>
<proteinExistence type="inferred from homology"/>
<evidence type="ECO:0000256" key="1">
    <source>
        <dbReference type="ARBA" id="ARBA00010396"/>
    </source>
</evidence>
<dbReference type="PANTHER" id="PTHR11265:SF0">
    <property type="entry name" value="12S RRNA N4-METHYLCYTIDINE METHYLTRANSFERASE"/>
    <property type="match status" value="1"/>
</dbReference>
<keyword evidence="5 6" id="KW-0949">S-adenosyl-L-methionine</keyword>
<dbReference type="Pfam" id="PF01795">
    <property type="entry name" value="Methyltransf_5"/>
    <property type="match status" value="1"/>
</dbReference>
<comment type="caution">
    <text evidence="8">The sequence shown here is derived from an EMBL/GenBank/DDBJ whole genome shotgun (WGS) entry which is preliminary data.</text>
</comment>
<feature type="binding site" evidence="6">
    <location>
        <position position="92"/>
    </location>
    <ligand>
        <name>S-adenosyl-L-methionine</name>
        <dbReference type="ChEBI" id="CHEBI:59789"/>
    </ligand>
</feature>
<keyword evidence="4 6" id="KW-0808">Transferase</keyword>
<dbReference type="Proteomes" id="UP000228947">
    <property type="component" value="Unassembled WGS sequence"/>
</dbReference>
<name>A0A2M8Q0E1_9CHLR</name>
<feature type="binding site" evidence="6">
    <location>
        <position position="120"/>
    </location>
    <ligand>
        <name>S-adenosyl-L-methionine</name>
        <dbReference type="ChEBI" id="CHEBI:59789"/>
    </ligand>
</feature>
<dbReference type="SUPFAM" id="SSF81799">
    <property type="entry name" value="Putative methyltransferase TM0872, insert domain"/>
    <property type="match status" value="1"/>
</dbReference>
<dbReference type="SUPFAM" id="SSF53335">
    <property type="entry name" value="S-adenosyl-L-methionine-dependent methyltransferases"/>
    <property type="match status" value="1"/>
</dbReference>
<dbReference type="InterPro" id="IPR029063">
    <property type="entry name" value="SAM-dependent_MTases_sf"/>
</dbReference>
<evidence type="ECO:0000256" key="3">
    <source>
        <dbReference type="ARBA" id="ARBA00022603"/>
    </source>
</evidence>
<evidence type="ECO:0000256" key="5">
    <source>
        <dbReference type="ARBA" id="ARBA00022691"/>
    </source>
</evidence>
<dbReference type="Gene3D" id="1.10.150.170">
    <property type="entry name" value="Putative methyltransferase TM0872, insert domain"/>
    <property type="match status" value="1"/>
</dbReference>